<evidence type="ECO:0000256" key="3">
    <source>
        <dbReference type="ARBA" id="ARBA00023163"/>
    </source>
</evidence>
<dbReference type="PANTHER" id="PTHR47506:SF1">
    <property type="entry name" value="HTH-TYPE TRANSCRIPTIONAL REGULATOR YJDC"/>
    <property type="match status" value="1"/>
</dbReference>
<dbReference type="RefSeq" id="WP_345432939.1">
    <property type="nucleotide sequence ID" value="NZ_BAABHK010000006.1"/>
</dbReference>
<gene>
    <name evidence="6" type="ORF">GCM10023196_045300</name>
</gene>
<name>A0ABP8UD84_9ACTN</name>
<comment type="caution">
    <text evidence="6">The sequence shown here is derived from an EMBL/GenBank/DDBJ whole genome shotgun (WGS) entry which is preliminary data.</text>
</comment>
<evidence type="ECO:0000256" key="4">
    <source>
        <dbReference type="PROSITE-ProRule" id="PRU00335"/>
    </source>
</evidence>
<dbReference type="EMBL" id="BAABHK010000006">
    <property type="protein sequence ID" value="GAA4628539.1"/>
    <property type="molecule type" value="Genomic_DNA"/>
</dbReference>
<dbReference type="PROSITE" id="PS50977">
    <property type="entry name" value="HTH_TETR_2"/>
    <property type="match status" value="1"/>
</dbReference>
<accession>A0ABP8UD84</accession>
<evidence type="ECO:0000313" key="7">
    <source>
        <dbReference type="Proteomes" id="UP001501442"/>
    </source>
</evidence>
<evidence type="ECO:0000313" key="6">
    <source>
        <dbReference type="EMBL" id="GAA4628539.1"/>
    </source>
</evidence>
<sequence length="186" mass="20147">MPRTARLTRDDWAAAALDALAEGGPSAVAVEPVAARLGASKSSFYWLFENRQALLDAALERWERTQTETVAARLAEIPDPAERLRRLVHQAFAAPDYGDLTLRLLTASDDPAVRSVAERVTRRRLAVIETAFAELGHSPELARHYATMSYSTYLGAAALRRVGAAPEDPHAYVDAVLAPFGIPPGA</sequence>
<keyword evidence="7" id="KW-1185">Reference proteome</keyword>
<evidence type="ECO:0000256" key="1">
    <source>
        <dbReference type="ARBA" id="ARBA00023015"/>
    </source>
</evidence>
<dbReference type="SUPFAM" id="SSF46689">
    <property type="entry name" value="Homeodomain-like"/>
    <property type="match status" value="1"/>
</dbReference>
<evidence type="ECO:0000256" key="2">
    <source>
        <dbReference type="ARBA" id="ARBA00023125"/>
    </source>
</evidence>
<evidence type="ECO:0000259" key="5">
    <source>
        <dbReference type="PROSITE" id="PS50977"/>
    </source>
</evidence>
<reference evidence="7" key="1">
    <citation type="journal article" date="2019" name="Int. J. Syst. Evol. Microbiol.">
        <title>The Global Catalogue of Microorganisms (GCM) 10K type strain sequencing project: providing services to taxonomists for standard genome sequencing and annotation.</title>
        <authorList>
            <consortium name="The Broad Institute Genomics Platform"/>
            <consortium name="The Broad Institute Genome Sequencing Center for Infectious Disease"/>
            <person name="Wu L."/>
            <person name="Ma J."/>
        </authorList>
    </citation>
    <scope>NUCLEOTIDE SEQUENCE [LARGE SCALE GENOMIC DNA]</scope>
    <source>
        <strain evidence="7">JCM 17939</strain>
    </source>
</reference>
<dbReference type="PANTHER" id="PTHR47506">
    <property type="entry name" value="TRANSCRIPTIONAL REGULATORY PROTEIN"/>
    <property type="match status" value="1"/>
</dbReference>
<protein>
    <submittedName>
        <fullName evidence="6">TetR/AcrR family transcriptional regulator</fullName>
    </submittedName>
</protein>
<dbReference type="Pfam" id="PF00440">
    <property type="entry name" value="TetR_N"/>
    <property type="match status" value="1"/>
</dbReference>
<dbReference type="InterPro" id="IPR001647">
    <property type="entry name" value="HTH_TetR"/>
</dbReference>
<dbReference type="Gene3D" id="1.10.357.10">
    <property type="entry name" value="Tetracycline Repressor, domain 2"/>
    <property type="match status" value="1"/>
</dbReference>
<dbReference type="InterPro" id="IPR036271">
    <property type="entry name" value="Tet_transcr_reg_TetR-rel_C_sf"/>
</dbReference>
<dbReference type="InterPro" id="IPR009057">
    <property type="entry name" value="Homeodomain-like_sf"/>
</dbReference>
<dbReference type="Proteomes" id="UP001501442">
    <property type="component" value="Unassembled WGS sequence"/>
</dbReference>
<keyword evidence="1" id="KW-0805">Transcription regulation</keyword>
<organism evidence="6 7">
    <name type="scientific">Actinoallomurus vinaceus</name>
    <dbReference type="NCBI Taxonomy" id="1080074"/>
    <lineage>
        <taxon>Bacteria</taxon>
        <taxon>Bacillati</taxon>
        <taxon>Actinomycetota</taxon>
        <taxon>Actinomycetes</taxon>
        <taxon>Streptosporangiales</taxon>
        <taxon>Thermomonosporaceae</taxon>
        <taxon>Actinoallomurus</taxon>
    </lineage>
</organism>
<dbReference type="SUPFAM" id="SSF48498">
    <property type="entry name" value="Tetracyclin repressor-like, C-terminal domain"/>
    <property type="match status" value="1"/>
</dbReference>
<feature type="DNA-binding region" description="H-T-H motif" evidence="4">
    <location>
        <begin position="29"/>
        <end position="48"/>
    </location>
</feature>
<keyword evidence="2 4" id="KW-0238">DNA-binding</keyword>
<keyword evidence="3" id="KW-0804">Transcription</keyword>
<proteinExistence type="predicted"/>
<feature type="domain" description="HTH tetR-type" evidence="5">
    <location>
        <begin position="6"/>
        <end position="66"/>
    </location>
</feature>